<name>A0A1K1NKA5_SELRU</name>
<dbReference type="RefSeq" id="WP_230578429.1">
    <property type="nucleotide sequence ID" value="NZ_FNQG01000004.1"/>
</dbReference>
<dbReference type="AlphaFoldDB" id="A0A1K1NKA5"/>
<protein>
    <submittedName>
        <fullName evidence="3">ATP-dependent DNA helicase RecG</fullName>
    </submittedName>
</protein>
<keyword evidence="3" id="KW-0378">Hydrolase</keyword>
<sequence length="491" mass="56962">MAIQSHINPFLNLEYMQNENENKYFDRKSAKIKPADLAPLISAFANADGGTIVIGISDKSRRLEGINSVGEERVNGLIAARKDCCKPMPQCDEEFLEIENEEGQQDRLLLLHVQKSIDQIIRTSDDRTYLRIGDKTKELRGEDLINLEYAKSTRHFEDEINRDATLEDLDEELLREYRHRLDADESTDWQVLNARGFIKKVDDRDYLTNAAVLLFARNIAKFYPNCRVRFLRYEGDSAKTGTRINIIRDKSIELPLLRIIDAAREFIATQLREFTMLDVREGKFRVVPEYPDFAWLEGIVNAVTHREYAMSGNFIKVSMYDDRLEVESPGRLPNIVTLENIKETRYSRNPRISRVMTEFGWVRELNEGVNRIYSDMAEFFLDEPVYSENGETLKLVLKNNIVMRRMRRELYALNNVGISVWRQLDYMEQAILAYILNRGNASRAQLAAYVGKSDNTVRTRLNNLMKRKLIKSKGNKYDPNRTYEAGPAVVE</sequence>
<evidence type="ECO:0000313" key="2">
    <source>
        <dbReference type="EMBL" id="SDZ90062.1"/>
    </source>
</evidence>
<dbReference type="Pfam" id="PF04326">
    <property type="entry name" value="SLFN_AlbA_2"/>
    <property type="match status" value="1"/>
</dbReference>
<evidence type="ECO:0000313" key="5">
    <source>
        <dbReference type="Proteomes" id="UP000183469"/>
    </source>
</evidence>
<gene>
    <name evidence="3" type="ORF">SAMN02910323_1448</name>
    <name evidence="2" type="ORF">SAMN05660648_01149</name>
</gene>
<keyword evidence="3" id="KW-0547">Nucleotide-binding</keyword>
<reference evidence="2 5" key="1">
    <citation type="submission" date="2016-10" db="EMBL/GenBank/DDBJ databases">
        <authorList>
            <person name="de Groot N.N."/>
        </authorList>
    </citation>
    <scope>NUCLEOTIDE SEQUENCE [LARGE SCALE GENOMIC DNA]</scope>
    <source>
        <strain evidence="2 5">DSM 2872</strain>
    </source>
</reference>
<accession>A0A1K1NKA5</accession>
<proteinExistence type="predicted"/>
<dbReference type="Pfam" id="PF13412">
    <property type="entry name" value="HTH_24"/>
    <property type="match status" value="1"/>
</dbReference>
<dbReference type="Gene3D" id="1.10.10.10">
    <property type="entry name" value="Winged helix-like DNA-binding domain superfamily/Winged helix DNA-binding domain"/>
    <property type="match status" value="1"/>
</dbReference>
<dbReference type="Gene3D" id="3.30.565.60">
    <property type="match status" value="1"/>
</dbReference>
<dbReference type="InterPro" id="IPR038475">
    <property type="entry name" value="RecG_C_sf"/>
</dbReference>
<dbReference type="GO" id="GO:0004386">
    <property type="term" value="F:helicase activity"/>
    <property type="evidence" value="ECO:0007669"/>
    <property type="project" value="UniProtKB-KW"/>
</dbReference>
<dbReference type="SUPFAM" id="SSF46785">
    <property type="entry name" value="Winged helix' DNA-binding domain"/>
    <property type="match status" value="1"/>
</dbReference>
<dbReference type="InterPro" id="IPR036388">
    <property type="entry name" value="WH-like_DNA-bd_sf"/>
</dbReference>
<dbReference type="PANTHER" id="PTHR30595:SF6">
    <property type="entry name" value="SCHLAFEN ALBA-2 DOMAIN-CONTAINING PROTEIN"/>
    <property type="match status" value="1"/>
</dbReference>
<dbReference type="Proteomes" id="UP000183469">
    <property type="component" value="Unassembled WGS sequence"/>
</dbReference>
<dbReference type="Gene3D" id="3.30.950.30">
    <property type="entry name" value="Schlafen, AAA domain"/>
    <property type="match status" value="1"/>
</dbReference>
<dbReference type="EMBL" id="FPJA01000006">
    <property type="protein sequence ID" value="SFW35898.1"/>
    <property type="molecule type" value="Genomic_DNA"/>
</dbReference>
<reference evidence="3" key="2">
    <citation type="submission" date="2016-11" db="EMBL/GenBank/DDBJ databases">
        <authorList>
            <person name="Jaros S."/>
            <person name="Januszkiewicz K."/>
            <person name="Wedrychowicz H."/>
        </authorList>
    </citation>
    <scope>NUCLEOTIDE SEQUENCE [LARGE SCALE GENOMIC DNA]</scope>
    <source>
        <strain evidence="3">C3</strain>
    </source>
</reference>
<dbReference type="EMBL" id="FNQG01000004">
    <property type="protein sequence ID" value="SDZ90062.1"/>
    <property type="molecule type" value="Genomic_DNA"/>
</dbReference>
<organism evidence="3 4">
    <name type="scientific">Selenomonas ruminantium</name>
    <dbReference type="NCBI Taxonomy" id="971"/>
    <lineage>
        <taxon>Bacteria</taxon>
        <taxon>Bacillati</taxon>
        <taxon>Bacillota</taxon>
        <taxon>Negativicutes</taxon>
        <taxon>Selenomonadales</taxon>
        <taxon>Selenomonadaceae</taxon>
        <taxon>Selenomonas</taxon>
    </lineage>
</organism>
<dbReference type="Proteomes" id="UP000182958">
    <property type="component" value="Unassembled WGS sequence"/>
</dbReference>
<evidence type="ECO:0000259" key="1">
    <source>
        <dbReference type="Pfam" id="PF04326"/>
    </source>
</evidence>
<evidence type="ECO:0000313" key="3">
    <source>
        <dbReference type="EMBL" id="SFW35898.1"/>
    </source>
</evidence>
<dbReference type="InterPro" id="IPR036390">
    <property type="entry name" value="WH_DNA-bd_sf"/>
</dbReference>
<keyword evidence="3" id="KW-0347">Helicase</keyword>
<reference evidence="4" key="3">
    <citation type="submission" date="2016-11" db="EMBL/GenBank/DDBJ databases">
        <authorList>
            <person name="Varghese N."/>
            <person name="Submissions S."/>
        </authorList>
    </citation>
    <scope>NUCLEOTIDE SEQUENCE [LARGE SCALE GENOMIC DNA]</scope>
    <source>
        <strain evidence="4">C3</strain>
    </source>
</reference>
<keyword evidence="4" id="KW-1185">Reference proteome</keyword>
<dbReference type="InterPro" id="IPR007421">
    <property type="entry name" value="Schlafen_AlbA_2_dom"/>
</dbReference>
<feature type="domain" description="Schlafen AlbA-2" evidence="1">
    <location>
        <begin position="21"/>
        <end position="139"/>
    </location>
</feature>
<dbReference type="Pfam" id="PF13749">
    <property type="entry name" value="HATPase_c_4"/>
    <property type="match status" value="1"/>
</dbReference>
<dbReference type="PANTHER" id="PTHR30595">
    <property type="entry name" value="GLPR-RELATED TRANSCRIPTIONAL REPRESSOR"/>
    <property type="match status" value="1"/>
</dbReference>
<evidence type="ECO:0000313" key="4">
    <source>
        <dbReference type="Proteomes" id="UP000182958"/>
    </source>
</evidence>
<dbReference type="InterPro" id="IPR038461">
    <property type="entry name" value="Schlafen_AlbA_2_dom_sf"/>
</dbReference>
<keyword evidence="3" id="KW-0067">ATP-binding</keyword>